<dbReference type="FunFam" id="3.40.50.880:FF:000002">
    <property type="entry name" value="CTP synthase"/>
    <property type="match status" value="1"/>
</dbReference>
<feature type="binding site" evidence="12">
    <location>
        <position position="473"/>
    </location>
    <ligand>
        <name>L-glutamine</name>
        <dbReference type="ChEBI" id="CHEBI:58359"/>
    </ligand>
</feature>
<dbReference type="NCBIfam" id="NF003792">
    <property type="entry name" value="PRK05380.1"/>
    <property type="match status" value="1"/>
</dbReference>
<feature type="binding site" evidence="12">
    <location>
        <position position="245"/>
    </location>
    <ligand>
        <name>ATP</name>
        <dbReference type="ChEBI" id="CHEBI:30616"/>
    </ligand>
</feature>
<evidence type="ECO:0000256" key="2">
    <source>
        <dbReference type="ARBA" id="ARBA00007533"/>
    </source>
</evidence>
<dbReference type="GO" id="GO:0097268">
    <property type="term" value="C:cytoophidium"/>
    <property type="evidence" value="ECO:0007669"/>
    <property type="project" value="UniProtKB-ARBA"/>
</dbReference>
<evidence type="ECO:0000256" key="5">
    <source>
        <dbReference type="ARBA" id="ARBA00022741"/>
    </source>
</evidence>
<dbReference type="EMBL" id="RKQL01000001">
    <property type="protein sequence ID" value="RPE72804.1"/>
    <property type="molecule type" value="Genomic_DNA"/>
</dbReference>
<dbReference type="UniPathway" id="UPA00159">
    <property type="reaction ID" value="UER00277"/>
</dbReference>
<comment type="miscellaneous">
    <text evidence="12">CTPSs have evolved a hybrid strategy for distinguishing between UTP and CTP. The overlapping regions of the product feedback inhibitory and substrate sites recognize a common feature in both compounds, the triphosphate moiety. To differentiate isosteric substrate and product pyrimidine rings, an additional pocket far from the expected kinase/ligase catalytic site, specifically recognizes the cytosine and ribose portions of the product inhibitor.</text>
</comment>
<evidence type="ECO:0000256" key="11">
    <source>
        <dbReference type="ARBA" id="ARBA00059148"/>
    </source>
</evidence>
<keyword evidence="4 12" id="KW-0479">Metal-binding</keyword>
<feature type="active site" evidence="12">
    <location>
        <position position="520"/>
    </location>
</feature>
<comment type="caution">
    <text evidence="15">The sequence shown here is derived from an EMBL/GenBank/DDBJ whole genome shotgun (WGS) entry which is preliminary data.</text>
</comment>
<keyword evidence="7 12" id="KW-0460">Magnesium</keyword>
<keyword evidence="16" id="KW-1185">Reference proteome</keyword>
<dbReference type="PROSITE" id="PS51273">
    <property type="entry name" value="GATASE_TYPE_1"/>
    <property type="match status" value="1"/>
</dbReference>
<dbReference type="FunFam" id="3.40.50.300:FF:000009">
    <property type="entry name" value="CTP synthase"/>
    <property type="match status" value="1"/>
</dbReference>
<comment type="activity regulation">
    <text evidence="12">Allosterically activated by GTP, when glutamine is the substrate; GTP has no effect on the reaction when ammonia is the substrate. The allosteric effector GTP functions by stabilizing the protein conformation that binds the tetrahedral intermediate(s) formed during glutamine hydrolysis. Inhibited by the product CTP, via allosteric rather than competitive inhibition.</text>
</comment>
<keyword evidence="9 12" id="KW-0665">Pyrimidine biosynthesis</keyword>
<dbReference type="GO" id="GO:0044210">
    <property type="term" value="P:'de novo' CTP biosynthetic process"/>
    <property type="evidence" value="ECO:0007669"/>
    <property type="project" value="UniProtKB-UniRule"/>
</dbReference>
<feature type="binding site" evidence="12">
    <location>
        <position position="227"/>
    </location>
    <ligand>
        <name>CTP</name>
        <dbReference type="ChEBI" id="CHEBI:37563"/>
        <note>allosteric inhibitor</note>
    </ligand>
</feature>
<proteinExistence type="inferred from homology"/>
<dbReference type="EC" id="6.3.4.2" evidence="12"/>
<dbReference type="Pfam" id="PF06418">
    <property type="entry name" value="CTP_synth_N"/>
    <property type="match status" value="1"/>
</dbReference>
<feature type="binding site" evidence="12">
    <location>
        <begin position="384"/>
        <end position="387"/>
    </location>
    <ligand>
        <name>L-glutamine</name>
        <dbReference type="ChEBI" id="CHEBI:58359"/>
    </ligand>
</feature>
<comment type="catalytic activity">
    <reaction evidence="12">
        <text>L-glutamine + H2O = L-glutamate + NH4(+)</text>
        <dbReference type="Rhea" id="RHEA:15889"/>
        <dbReference type="ChEBI" id="CHEBI:15377"/>
        <dbReference type="ChEBI" id="CHEBI:28938"/>
        <dbReference type="ChEBI" id="CHEBI:29985"/>
        <dbReference type="ChEBI" id="CHEBI:58359"/>
    </reaction>
</comment>
<dbReference type="InterPro" id="IPR029062">
    <property type="entry name" value="Class_I_gatase-like"/>
</dbReference>
<feature type="binding site" evidence="12">
    <location>
        <position position="71"/>
    </location>
    <ligand>
        <name>Mg(2+)</name>
        <dbReference type="ChEBI" id="CHEBI:18420"/>
    </ligand>
</feature>
<dbReference type="InterPro" id="IPR017926">
    <property type="entry name" value="GATASE"/>
</dbReference>
<evidence type="ECO:0000256" key="8">
    <source>
        <dbReference type="ARBA" id="ARBA00022962"/>
    </source>
</evidence>
<evidence type="ECO:0000313" key="16">
    <source>
        <dbReference type="Proteomes" id="UP000272193"/>
    </source>
</evidence>
<evidence type="ECO:0000313" key="15">
    <source>
        <dbReference type="EMBL" id="RPE72804.1"/>
    </source>
</evidence>
<feature type="binding site" evidence="12">
    <location>
        <begin position="14"/>
        <end position="19"/>
    </location>
    <ligand>
        <name>ATP</name>
        <dbReference type="ChEBI" id="CHEBI:30616"/>
    </ligand>
</feature>
<evidence type="ECO:0000256" key="7">
    <source>
        <dbReference type="ARBA" id="ARBA00022842"/>
    </source>
</evidence>
<dbReference type="PANTHER" id="PTHR11550">
    <property type="entry name" value="CTP SYNTHASE"/>
    <property type="match status" value="1"/>
</dbReference>
<comment type="caution">
    <text evidence="12">Lacks conserved residue(s) required for the propagation of feature annotation.</text>
</comment>
<feature type="binding site" evidence="12">
    <location>
        <begin position="151"/>
        <end position="153"/>
    </location>
    <ligand>
        <name>CTP</name>
        <dbReference type="ChEBI" id="CHEBI:37563"/>
        <note>allosteric inhibitor</note>
    </ligand>
</feature>
<dbReference type="GO" id="GO:0019856">
    <property type="term" value="P:pyrimidine nucleobase biosynthetic process"/>
    <property type="evidence" value="ECO:0007669"/>
    <property type="project" value="TreeGrafter"/>
</dbReference>
<feature type="active site" description="Nucleophile; for glutamine hydrolysis" evidence="12">
    <location>
        <position position="383"/>
    </location>
</feature>
<feature type="binding site" evidence="12">
    <location>
        <position position="13"/>
    </location>
    <ligand>
        <name>CTP</name>
        <dbReference type="ChEBI" id="CHEBI:37563"/>
        <note>allosteric inhibitor</note>
    </ligand>
</feature>
<keyword evidence="6 12" id="KW-0067">ATP-binding</keyword>
<feature type="binding site" evidence="12">
    <location>
        <position position="144"/>
    </location>
    <ligand>
        <name>Mg(2+)</name>
        <dbReference type="ChEBI" id="CHEBI:18420"/>
    </ligand>
</feature>
<feature type="active site" evidence="12">
    <location>
        <position position="522"/>
    </location>
</feature>
<feature type="binding site" evidence="12">
    <location>
        <begin position="191"/>
        <end position="196"/>
    </location>
    <ligand>
        <name>CTP</name>
        <dbReference type="ChEBI" id="CHEBI:37563"/>
        <note>allosteric inhibitor</note>
    </ligand>
</feature>
<evidence type="ECO:0000259" key="14">
    <source>
        <dbReference type="Pfam" id="PF06418"/>
    </source>
</evidence>
<sequence>MTKFVFVTGGVVSSLGKGIASASLAAILESRGLKVTLIKLDPYINVDPGTMSPFQHGEVFVTDDGAETDLDLGHYERFITTRMKRANNFTTGQIYKSVLEKERRGDYLGKTVQVIPHVTNEIQEFIRRGAGVDTPDAVDVAIVEIGGTVGDIESLPFLEAARQMSLRLGPNNAAFVHLSYVPWIAAAGELKTKPTQHTAQKLREIGIQADALLCRADRPIPEDERAKISLFSNVPEWGVISMWDVDTIYKVPRMLHEQGLDGLICDKLRLNTPPANLRRWDALVYEVEHPQGEVSIAMVGKYVDLTDSYKSVNEALRHAGMKNHVRVKIDHIDSETIDEASVARLAKYDAILVPGGFGKRGIEGKIRTARYAREHRLPYLGICLGMQVATIEFARHVAGLEGANSTEFDPDTPHPVIALIDEWLDADGTVQKRDAQTDLGGTMRLGAQSADVLPGTLAYQIYGPVVTERHRHRYEANTQYLDRLRAAGLVISALTQREQLTEIVELPQAVHPWFIGVQFHPEFKSTPWDGHPLFNAFIRAALEHQASRAELKAVA</sequence>
<dbReference type="Gene3D" id="3.40.50.300">
    <property type="entry name" value="P-loop containing nucleotide triphosphate hydrolases"/>
    <property type="match status" value="1"/>
</dbReference>
<feature type="binding site" evidence="12">
    <location>
        <position position="356"/>
    </location>
    <ligand>
        <name>L-glutamine</name>
        <dbReference type="ChEBI" id="CHEBI:58359"/>
    </ligand>
</feature>
<dbReference type="GO" id="GO:0046872">
    <property type="term" value="F:metal ion binding"/>
    <property type="evidence" value="ECO:0007669"/>
    <property type="project" value="UniProtKB-KW"/>
</dbReference>
<feature type="binding site" evidence="12">
    <location>
        <position position="71"/>
    </location>
    <ligand>
        <name>ATP</name>
        <dbReference type="ChEBI" id="CHEBI:30616"/>
    </ligand>
</feature>
<evidence type="ECO:0000256" key="4">
    <source>
        <dbReference type="ARBA" id="ARBA00022723"/>
    </source>
</evidence>
<dbReference type="OrthoDB" id="9801107at2"/>
<dbReference type="InterPro" id="IPR033828">
    <property type="entry name" value="GATase1_CTP_Synthase"/>
</dbReference>
<dbReference type="InterPro" id="IPR017456">
    <property type="entry name" value="CTP_synthase_N"/>
</dbReference>
<evidence type="ECO:0000256" key="3">
    <source>
        <dbReference type="ARBA" id="ARBA00022598"/>
    </source>
</evidence>
<comment type="function">
    <text evidence="11 12">Catalyzes the ATP-dependent amination of UTP to CTP with either L-glutamine or ammonia as the source of nitrogen. Regulates intracellular CTP levels through interactions with the four ribonucleotide triphosphates.</text>
</comment>
<dbReference type="NCBIfam" id="TIGR00337">
    <property type="entry name" value="PyrG"/>
    <property type="match status" value="1"/>
</dbReference>
<comment type="catalytic activity">
    <reaction evidence="12">
        <text>UTP + NH4(+) + ATP = CTP + ADP + phosphate + 2 H(+)</text>
        <dbReference type="Rhea" id="RHEA:16597"/>
        <dbReference type="ChEBI" id="CHEBI:15378"/>
        <dbReference type="ChEBI" id="CHEBI:28938"/>
        <dbReference type="ChEBI" id="CHEBI:30616"/>
        <dbReference type="ChEBI" id="CHEBI:37563"/>
        <dbReference type="ChEBI" id="CHEBI:43474"/>
        <dbReference type="ChEBI" id="CHEBI:46398"/>
        <dbReference type="ChEBI" id="CHEBI:456216"/>
    </reaction>
</comment>
<dbReference type="InterPro" id="IPR027417">
    <property type="entry name" value="P-loop_NTPase"/>
</dbReference>
<dbReference type="InterPro" id="IPR004468">
    <property type="entry name" value="CTP_synthase"/>
</dbReference>
<dbReference type="Pfam" id="PF00117">
    <property type="entry name" value="GATase"/>
    <property type="match status" value="1"/>
</dbReference>
<dbReference type="PANTHER" id="PTHR11550:SF0">
    <property type="entry name" value="CTP SYNTHASE-RELATED"/>
    <property type="match status" value="1"/>
</dbReference>
<dbReference type="GO" id="GO:0005829">
    <property type="term" value="C:cytosol"/>
    <property type="evidence" value="ECO:0007669"/>
    <property type="project" value="TreeGrafter"/>
</dbReference>
<keyword evidence="5 12" id="KW-0547">Nucleotide-binding</keyword>
<dbReference type="AlphaFoldDB" id="A0A3N4VIM2"/>
<dbReference type="HAMAP" id="MF_01227">
    <property type="entry name" value="PyrG"/>
    <property type="match status" value="1"/>
</dbReference>
<keyword evidence="8 12" id="KW-0315">Glutamine amidotransferase</keyword>
<dbReference type="Proteomes" id="UP000272193">
    <property type="component" value="Unassembled WGS sequence"/>
</dbReference>
<feature type="binding site" evidence="12">
    <location>
        <position position="227"/>
    </location>
    <ligand>
        <name>UTP</name>
        <dbReference type="ChEBI" id="CHEBI:46398"/>
    </ligand>
</feature>
<feature type="binding site" evidence="12">
    <location>
        <position position="407"/>
    </location>
    <ligand>
        <name>L-glutamine</name>
        <dbReference type="ChEBI" id="CHEBI:58359"/>
    </ligand>
</feature>
<dbReference type="SUPFAM" id="SSF52540">
    <property type="entry name" value="P-loop containing nucleoside triphosphate hydrolases"/>
    <property type="match status" value="1"/>
</dbReference>
<feature type="binding site" evidence="12">
    <location>
        <position position="13"/>
    </location>
    <ligand>
        <name>UTP</name>
        <dbReference type="ChEBI" id="CHEBI:46398"/>
    </ligand>
</feature>
<dbReference type="CDD" id="cd01746">
    <property type="entry name" value="GATase1_CTP_Synthase"/>
    <property type="match status" value="1"/>
</dbReference>
<evidence type="ECO:0000256" key="6">
    <source>
        <dbReference type="ARBA" id="ARBA00022840"/>
    </source>
</evidence>
<dbReference type="GO" id="GO:0042802">
    <property type="term" value="F:identical protein binding"/>
    <property type="evidence" value="ECO:0007669"/>
    <property type="project" value="TreeGrafter"/>
</dbReference>
<feature type="domain" description="Glutamine amidotransferase" evidence="13">
    <location>
        <begin position="305"/>
        <end position="539"/>
    </location>
</feature>
<feature type="domain" description="CTP synthase N-terminal" evidence="14">
    <location>
        <begin position="3"/>
        <end position="270"/>
    </location>
</feature>
<accession>A0A3N4VIM2</accession>
<organism evidence="15 16">
    <name type="scientific">Tibeticola sediminis</name>
    <dbReference type="NCBI Taxonomy" id="1917811"/>
    <lineage>
        <taxon>Bacteria</taxon>
        <taxon>Pseudomonadati</taxon>
        <taxon>Pseudomonadota</taxon>
        <taxon>Betaproteobacteria</taxon>
        <taxon>Burkholderiales</taxon>
        <taxon>Comamonadaceae</taxon>
        <taxon>Tibeticola</taxon>
    </lineage>
</organism>
<gene>
    <name evidence="12" type="primary">pyrG</name>
    <name evidence="15" type="ORF">EDC62_0510</name>
</gene>
<feature type="binding site" evidence="12">
    <location>
        <begin position="191"/>
        <end position="196"/>
    </location>
    <ligand>
        <name>UTP</name>
        <dbReference type="ChEBI" id="CHEBI:46398"/>
    </ligand>
</feature>
<comment type="catalytic activity">
    <reaction evidence="10 12">
        <text>UTP + L-glutamine + ATP + H2O = CTP + L-glutamate + ADP + phosphate + 2 H(+)</text>
        <dbReference type="Rhea" id="RHEA:26426"/>
        <dbReference type="ChEBI" id="CHEBI:15377"/>
        <dbReference type="ChEBI" id="CHEBI:15378"/>
        <dbReference type="ChEBI" id="CHEBI:29985"/>
        <dbReference type="ChEBI" id="CHEBI:30616"/>
        <dbReference type="ChEBI" id="CHEBI:37563"/>
        <dbReference type="ChEBI" id="CHEBI:43474"/>
        <dbReference type="ChEBI" id="CHEBI:46398"/>
        <dbReference type="ChEBI" id="CHEBI:58359"/>
        <dbReference type="ChEBI" id="CHEBI:456216"/>
        <dbReference type="EC" id="6.3.4.2"/>
    </reaction>
</comment>
<comment type="subunit">
    <text evidence="12">Homotetramer.</text>
</comment>
<dbReference type="Gene3D" id="3.40.50.880">
    <property type="match status" value="1"/>
</dbReference>
<dbReference type="GO" id="GO:0004359">
    <property type="term" value="F:glutaminase activity"/>
    <property type="evidence" value="ECO:0007669"/>
    <property type="project" value="RHEA"/>
</dbReference>
<protein>
    <recommendedName>
        <fullName evidence="12">CTP synthase</fullName>
        <ecNumber evidence="12">6.3.4.2</ecNumber>
    </recommendedName>
    <alternativeName>
        <fullName evidence="12">Cytidine 5'-triphosphate synthase</fullName>
    </alternativeName>
    <alternativeName>
        <fullName evidence="12">Cytidine triphosphate synthetase</fullName>
        <shortName evidence="12">CTP synthetase</shortName>
        <shortName evidence="12">CTPS</shortName>
    </alternativeName>
    <alternativeName>
        <fullName evidence="12">UTP--ammonia ligase</fullName>
    </alternativeName>
</protein>
<evidence type="ECO:0000256" key="10">
    <source>
        <dbReference type="ARBA" id="ARBA00047781"/>
    </source>
</evidence>
<dbReference type="GO" id="GO:0005524">
    <property type="term" value="F:ATP binding"/>
    <property type="evidence" value="ECO:0007669"/>
    <property type="project" value="UniProtKB-KW"/>
</dbReference>
<name>A0A3N4VIM2_9BURK</name>
<feature type="region of interest" description="Amidoligase domain" evidence="12">
    <location>
        <begin position="1"/>
        <end position="270"/>
    </location>
</feature>
<evidence type="ECO:0000256" key="12">
    <source>
        <dbReference type="HAMAP-Rule" id="MF_01227"/>
    </source>
</evidence>
<keyword evidence="3 12" id="KW-0436">Ligase</keyword>
<evidence type="ECO:0000259" key="13">
    <source>
        <dbReference type="Pfam" id="PF00117"/>
    </source>
</evidence>
<dbReference type="SUPFAM" id="SSF52317">
    <property type="entry name" value="Class I glutamine amidotransferase-like"/>
    <property type="match status" value="1"/>
</dbReference>
<comment type="similarity">
    <text evidence="2 12">Belongs to the CTP synthase family.</text>
</comment>
<evidence type="ECO:0000256" key="9">
    <source>
        <dbReference type="ARBA" id="ARBA00022975"/>
    </source>
</evidence>
<dbReference type="RefSeq" id="WP_124220117.1">
    <property type="nucleotide sequence ID" value="NZ_RKQL01000001.1"/>
</dbReference>
<dbReference type="GO" id="GO:0003883">
    <property type="term" value="F:CTP synthase activity"/>
    <property type="evidence" value="ECO:0007669"/>
    <property type="project" value="UniProtKB-UniRule"/>
</dbReference>
<comment type="pathway">
    <text evidence="1 12">Pyrimidine metabolism; CTP biosynthesis via de novo pathway; CTP from UDP: step 2/2.</text>
</comment>
<dbReference type="CDD" id="cd03113">
    <property type="entry name" value="CTPS_N"/>
    <property type="match status" value="1"/>
</dbReference>
<evidence type="ECO:0000256" key="1">
    <source>
        <dbReference type="ARBA" id="ARBA00005171"/>
    </source>
</evidence>
<reference evidence="15 16" key="1">
    <citation type="submission" date="2018-11" db="EMBL/GenBank/DDBJ databases">
        <title>Genomic Encyclopedia of Type Strains, Phase IV (KMG-IV): sequencing the most valuable type-strain genomes for metagenomic binning, comparative biology and taxonomic classification.</title>
        <authorList>
            <person name="Goeker M."/>
        </authorList>
    </citation>
    <scope>NUCLEOTIDE SEQUENCE [LARGE SCALE GENOMIC DNA]</scope>
    <source>
        <strain evidence="15 16">DSM 101684</strain>
    </source>
</reference>